<dbReference type="InterPro" id="IPR052911">
    <property type="entry name" value="Corrinoid_activation_enz"/>
</dbReference>
<keyword evidence="3" id="KW-1185">Reference proteome</keyword>
<sequence length="631" mass="68457">MPNVVIYPEGKTISLKPGENLLEGLRSANIDVFAPCAGKGWCGKCAVIVEAADPEALSTPTPEEIALLGQKKNAHNWRLACQVEVRENAVIRIPVESRQRRWIKEKTLFISEFQTEPVIRLCQVVLPARDMHNAMGWLDQVVETVESVAGIQPLAWSQDVKETLLLSNSSEWARATFTLLGEQEVVHVQPGFCDHSYGVAIDIGTTTLAVYLCDLVEGRILASGSALNPQVTYGADIISRIAYAQTDLERRKHLQKILIKELNSLIGRLAHQTNIRTEDIIEVVLVGNSVMHHLVLGLDPSGLGRIPFNPMVRTALDLPAVEIGLKLAPTARLHVLPLKAGYIGADAVAAVLGSGLETIEGNALLMDMGTNGEIILKHGRRLFCTSVPLGPVFEGAQITHGMRADIGAVEHVRYDPRRGNFQVTWIGQDNGSKGHGSVKAKGFCGSAVIEIVAEALAAGLIRPDGRIVNSDVPCVTRADSGERALEIVSASDTYNGLPLLFTQKDVRAVQLAKGASSVGIRLLLEYAGLEKRDLARIFLGGIFGTMISPLHALALGILPPVDPQRIRAVGNVAGAGACMALLNRSLRQRAVTLVEQMEYVPLPQDQEFQDYFIEALQFSTSEEARHVLGWD</sequence>
<dbReference type="RefSeq" id="WP_315623844.1">
    <property type="nucleotide sequence ID" value="NZ_JAUHMF010000001.1"/>
</dbReference>
<dbReference type="PANTHER" id="PTHR42895:SF2">
    <property type="entry name" value="IRON-SULFUR CLUSTER PROTEIN"/>
    <property type="match status" value="1"/>
</dbReference>
<reference evidence="2 3" key="1">
    <citation type="submission" date="2023-07" db="EMBL/GenBank/DDBJ databases">
        <title>Novel species of Thermanaerothrix with wide hydrolytic capabilities.</title>
        <authorList>
            <person name="Zayulina K.S."/>
            <person name="Podosokorskaya O.A."/>
            <person name="Elcheninov A.G."/>
        </authorList>
    </citation>
    <scope>NUCLEOTIDE SEQUENCE [LARGE SCALE GENOMIC DNA]</scope>
    <source>
        <strain evidence="2 3">4228-RoL</strain>
    </source>
</reference>
<comment type="caution">
    <text evidence="2">The sequence shown here is derived from an EMBL/GenBank/DDBJ whole genome shotgun (WGS) entry which is preliminary data.</text>
</comment>
<dbReference type="EMBL" id="JAUHMF010000001">
    <property type="protein sequence ID" value="MDT8897194.1"/>
    <property type="molecule type" value="Genomic_DNA"/>
</dbReference>
<evidence type="ECO:0000313" key="3">
    <source>
        <dbReference type="Proteomes" id="UP001254165"/>
    </source>
</evidence>
<accession>A0ABU3NK11</accession>
<name>A0ABU3NK11_9CHLR</name>
<protein>
    <submittedName>
        <fullName evidence="2">ASKHA domain-containing protein</fullName>
    </submittedName>
</protein>
<dbReference type="Proteomes" id="UP001254165">
    <property type="component" value="Unassembled WGS sequence"/>
</dbReference>
<feature type="domain" description="2Fe-2S ferredoxin-type" evidence="1">
    <location>
        <begin position="2"/>
        <end position="97"/>
    </location>
</feature>
<dbReference type="Gene3D" id="3.10.20.30">
    <property type="match status" value="1"/>
</dbReference>
<dbReference type="InterPro" id="IPR001041">
    <property type="entry name" value="2Fe-2S_ferredoxin-type"/>
</dbReference>
<dbReference type="Pfam" id="PF14574">
    <property type="entry name" value="RACo_C_ter"/>
    <property type="match status" value="1"/>
</dbReference>
<dbReference type="PANTHER" id="PTHR42895">
    <property type="entry name" value="IRON-SULFUR CLUSTER-BINDING PROTEIN-RELATED"/>
    <property type="match status" value="1"/>
</dbReference>
<organism evidence="2 3">
    <name type="scientific">Thermanaerothrix solaris</name>
    <dbReference type="NCBI Taxonomy" id="3058434"/>
    <lineage>
        <taxon>Bacteria</taxon>
        <taxon>Bacillati</taxon>
        <taxon>Chloroflexota</taxon>
        <taxon>Anaerolineae</taxon>
        <taxon>Anaerolineales</taxon>
        <taxon>Anaerolineaceae</taxon>
        <taxon>Thermanaerothrix</taxon>
    </lineage>
</organism>
<dbReference type="Pfam" id="PF00111">
    <property type="entry name" value="Fer2"/>
    <property type="match status" value="1"/>
</dbReference>
<dbReference type="InterPro" id="IPR041414">
    <property type="entry name" value="Raco-like_middle"/>
</dbReference>
<dbReference type="CDD" id="cd00207">
    <property type="entry name" value="fer2"/>
    <property type="match status" value="1"/>
</dbReference>
<proteinExistence type="predicted"/>
<dbReference type="InterPro" id="IPR012675">
    <property type="entry name" value="Beta-grasp_dom_sf"/>
</dbReference>
<evidence type="ECO:0000313" key="2">
    <source>
        <dbReference type="EMBL" id="MDT8897194.1"/>
    </source>
</evidence>
<dbReference type="SUPFAM" id="SSF54292">
    <property type="entry name" value="2Fe-2S ferredoxin-like"/>
    <property type="match status" value="1"/>
</dbReference>
<dbReference type="Pfam" id="PF17651">
    <property type="entry name" value="Raco_middle"/>
    <property type="match status" value="1"/>
</dbReference>
<dbReference type="InterPro" id="IPR042259">
    <property type="entry name" value="Raco-like_middle_sf"/>
</dbReference>
<gene>
    <name evidence="2" type="ORF">QYE77_02865</name>
</gene>
<dbReference type="PROSITE" id="PS51085">
    <property type="entry name" value="2FE2S_FER_2"/>
    <property type="match status" value="1"/>
</dbReference>
<dbReference type="Gene3D" id="3.30.420.480">
    <property type="entry name" value="Domain of unknown function (DUF4445)"/>
    <property type="match status" value="1"/>
</dbReference>
<evidence type="ECO:0000259" key="1">
    <source>
        <dbReference type="PROSITE" id="PS51085"/>
    </source>
</evidence>
<dbReference type="InterPro" id="IPR036010">
    <property type="entry name" value="2Fe-2S_ferredoxin-like_sf"/>
</dbReference>
<dbReference type="InterPro" id="IPR027980">
    <property type="entry name" value="RACo_C"/>
</dbReference>